<feature type="region of interest" description="Disordered" evidence="6">
    <location>
        <begin position="338"/>
        <end position="364"/>
    </location>
</feature>
<feature type="compositionally biased region" description="Low complexity" evidence="6">
    <location>
        <begin position="110"/>
        <end position="122"/>
    </location>
</feature>
<gene>
    <name evidence="8" type="ORF">BGZ70_003163</name>
</gene>
<dbReference type="FunFam" id="3.30.160.60:FF:000125">
    <property type="entry name" value="Putative zinc finger protein 143"/>
    <property type="match status" value="1"/>
</dbReference>
<dbReference type="OrthoDB" id="8922241at2759"/>
<dbReference type="Proteomes" id="UP000738359">
    <property type="component" value="Unassembled WGS sequence"/>
</dbReference>
<dbReference type="PANTHER" id="PTHR23235">
    <property type="entry name" value="KRUEPPEL-LIKE TRANSCRIPTION FACTOR"/>
    <property type="match status" value="1"/>
</dbReference>
<evidence type="ECO:0000256" key="6">
    <source>
        <dbReference type="SAM" id="MobiDB-lite"/>
    </source>
</evidence>
<dbReference type="EMBL" id="JAAAHY010001824">
    <property type="protein sequence ID" value="KAF9946554.1"/>
    <property type="molecule type" value="Genomic_DNA"/>
</dbReference>
<evidence type="ECO:0000256" key="1">
    <source>
        <dbReference type="ARBA" id="ARBA00022723"/>
    </source>
</evidence>
<keyword evidence="2" id="KW-0677">Repeat</keyword>
<feature type="compositionally biased region" description="Polar residues" evidence="6">
    <location>
        <begin position="13"/>
        <end position="23"/>
    </location>
</feature>
<sequence length="574" mass="59295">MDTNDQPEAADAPSSQSQGQSPTAKDIEAVAAVTSQAFSASFSQSAAEDIRALTVALTTPIEQMVAKEHAPLKTEDARAGASSDPVVVGATDTVSEETVAAVAATVAAATAGLAAHSAQQEAASHHPEQPDPSDAPQKPESEQSSEGAPSTAFDVNSVYNQVLSLTSSSQKAGKRTAEEVFEQNQAARALQLIALSLSNPSAMTEGASSTSADTAPSELRGNASAAQDPATTDAQLHQTMEDVIKAHDAGKTVSDSLISISHAINFSSSSSASSSTAKIQDDTDAFTQAVLNATRAELNKDSNGISASMANSNSSTSSTSNGGLDHRALQNLSLGQGDIARDSSDTAMSSVTATPAPASSSQGFTFEIDKATGKTQIKWEDAAVSEQILQDPNTAAIQQALQTLIANSGIPGLSDLGVANGGLLAPPLGQFPAQGSQFGTAQDAVKDEAAPPKKKAKKTPSAPRALQNTAASIPEGGPSFPCEFPGCDKVFARLYNLKSHSRTHTSDRPFSCSHCPLAFARNHDLKRHVKIHDNAKPFKCNGCGKSFSRLDALGRHRNNSKNRPACQVPEAGPS</sequence>
<dbReference type="PROSITE" id="PS50157">
    <property type="entry name" value="ZINC_FINGER_C2H2_2"/>
    <property type="match status" value="3"/>
</dbReference>
<feature type="compositionally biased region" description="Low complexity" evidence="6">
    <location>
        <begin position="346"/>
        <end position="361"/>
    </location>
</feature>
<evidence type="ECO:0000313" key="9">
    <source>
        <dbReference type="Proteomes" id="UP000738359"/>
    </source>
</evidence>
<evidence type="ECO:0000313" key="8">
    <source>
        <dbReference type="EMBL" id="KAF9946554.1"/>
    </source>
</evidence>
<comment type="caution">
    <text evidence="8">The sequence shown here is derived from an EMBL/GenBank/DDBJ whole genome shotgun (WGS) entry which is preliminary data.</text>
</comment>
<dbReference type="GO" id="GO:0000978">
    <property type="term" value="F:RNA polymerase II cis-regulatory region sequence-specific DNA binding"/>
    <property type="evidence" value="ECO:0007669"/>
    <property type="project" value="TreeGrafter"/>
</dbReference>
<dbReference type="InterPro" id="IPR036236">
    <property type="entry name" value="Znf_C2H2_sf"/>
</dbReference>
<keyword evidence="1" id="KW-0479">Metal-binding</keyword>
<dbReference type="SUPFAM" id="SSF57667">
    <property type="entry name" value="beta-beta-alpha zinc fingers"/>
    <property type="match status" value="2"/>
</dbReference>
<dbReference type="Gene3D" id="3.30.160.60">
    <property type="entry name" value="Classic Zinc Finger"/>
    <property type="match status" value="3"/>
</dbReference>
<accession>A0A9P6ITF8</accession>
<feature type="region of interest" description="Disordered" evidence="6">
    <location>
        <begin position="110"/>
        <end position="151"/>
    </location>
</feature>
<dbReference type="SMART" id="SM00355">
    <property type="entry name" value="ZnF_C2H2"/>
    <property type="match status" value="3"/>
</dbReference>
<dbReference type="Pfam" id="PF00096">
    <property type="entry name" value="zf-C2H2"/>
    <property type="match status" value="3"/>
</dbReference>
<reference evidence="8" key="1">
    <citation type="journal article" date="2020" name="Fungal Divers.">
        <title>Resolving the Mortierellaceae phylogeny through synthesis of multi-gene phylogenetics and phylogenomics.</title>
        <authorList>
            <person name="Vandepol N."/>
            <person name="Liber J."/>
            <person name="Desiro A."/>
            <person name="Na H."/>
            <person name="Kennedy M."/>
            <person name="Barry K."/>
            <person name="Grigoriev I.V."/>
            <person name="Miller A.N."/>
            <person name="O'Donnell K."/>
            <person name="Stajich J.E."/>
            <person name="Bonito G."/>
        </authorList>
    </citation>
    <scope>NUCLEOTIDE SEQUENCE</scope>
    <source>
        <strain evidence="8">CK1249</strain>
    </source>
</reference>
<keyword evidence="3 5" id="KW-0863">Zinc-finger</keyword>
<feature type="domain" description="C2H2-type" evidence="7">
    <location>
        <begin position="510"/>
        <end position="537"/>
    </location>
</feature>
<feature type="domain" description="C2H2-type" evidence="7">
    <location>
        <begin position="538"/>
        <end position="565"/>
    </location>
</feature>
<feature type="domain" description="C2H2-type" evidence="7">
    <location>
        <begin position="480"/>
        <end position="509"/>
    </location>
</feature>
<feature type="region of interest" description="Disordered" evidence="6">
    <location>
        <begin position="1"/>
        <end position="26"/>
    </location>
</feature>
<feature type="compositionally biased region" description="Polar residues" evidence="6">
    <location>
        <begin position="201"/>
        <end position="214"/>
    </location>
</feature>
<feature type="region of interest" description="Disordered" evidence="6">
    <location>
        <begin position="434"/>
        <end position="472"/>
    </location>
</feature>
<evidence type="ECO:0000259" key="7">
    <source>
        <dbReference type="PROSITE" id="PS50157"/>
    </source>
</evidence>
<dbReference type="GO" id="GO:0000981">
    <property type="term" value="F:DNA-binding transcription factor activity, RNA polymerase II-specific"/>
    <property type="evidence" value="ECO:0007669"/>
    <property type="project" value="TreeGrafter"/>
</dbReference>
<organism evidence="8 9">
    <name type="scientific">Mortierella alpina</name>
    <name type="common">Oleaginous fungus</name>
    <name type="synonym">Mortierella renispora</name>
    <dbReference type="NCBI Taxonomy" id="64518"/>
    <lineage>
        <taxon>Eukaryota</taxon>
        <taxon>Fungi</taxon>
        <taxon>Fungi incertae sedis</taxon>
        <taxon>Mucoromycota</taxon>
        <taxon>Mortierellomycotina</taxon>
        <taxon>Mortierellomycetes</taxon>
        <taxon>Mortierellales</taxon>
        <taxon>Mortierellaceae</taxon>
        <taxon>Mortierella</taxon>
    </lineage>
</organism>
<feature type="region of interest" description="Disordered" evidence="6">
    <location>
        <begin position="302"/>
        <end position="326"/>
    </location>
</feature>
<dbReference type="FunFam" id="3.30.160.60:FF:000446">
    <property type="entry name" value="Zinc finger protein"/>
    <property type="match status" value="1"/>
</dbReference>
<feature type="region of interest" description="Disordered" evidence="6">
    <location>
        <begin position="201"/>
        <end position="233"/>
    </location>
</feature>
<evidence type="ECO:0000256" key="2">
    <source>
        <dbReference type="ARBA" id="ARBA00022737"/>
    </source>
</evidence>
<keyword evidence="9" id="KW-1185">Reference proteome</keyword>
<feature type="compositionally biased region" description="Polar residues" evidence="6">
    <location>
        <begin position="142"/>
        <end position="151"/>
    </location>
</feature>
<evidence type="ECO:0000256" key="3">
    <source>
        <dbReference type="ARBA" id="ARBA00022771"/>
    </source>
</evidence>
<dbReference type="PANTHER" id="PTHR23235:SF120">
    <property type="entry name" value="KRUPPEL-LIKE FACTOR 15"/>
    <property type="match status" value="1"/>
</dbReference>
<dbReference type="InterPro" id="IPR013087">
    <property type="entry name" value="Znf_C2H2_type"/>
</dbReference>
<proteinExistence type="predicted"/>
<feature type="compositionally biased region" description="Low complexity" evidence="6">
    <location>
        <begin position="302"/>
        <end position="322"/>
    </location>
</feature>
<feature type="region of interest" description="Disordered" evidence="6">
    <location>
        <begin position="555"/>
        <end position="574"/>
    </location>
</feature>
<evidence type="ECO:0000256" key="4">
    <source>
        <dbReference type="ARBA" id="ARBA00022833"/>
    </source>
</evidence>
<evidence type="ECO:0000256" key="5">
    <source>
        <dbReference type="PROSITE-ProRule" id="PRU00042"/>
    </source>
</evidence>
<dbReference type="PROSITE" id="PS00028">
    <property type="entry name" value="ZINC_FINGER_C2H2_1"/>
    <property type="match status" value="2"/>
</dbReference>
<keyword evidence="4" id="KW-0862">Zinc</keyword>
<name>A0A9P6ITF8_MORAP</name>
<dbReference type="AlphaFoldDB" id="A0A9P6ITF8"/>
<protein>
    <recommendedName>
        <fullName evidence="7">C2H2-type domain-containing protein</fullName>
    </recommendedName>
</protein>
<dbReference type="GO" id="GO:0008270">
    <property type="term" value="F:zinc ion binding"/>
    <property type="evidence" value="ECO:0007669"/>
    <property type="project" value="UniProtKB-KW"/>
</dbReference>